<feature type="region of interest" description="Disordered" evidence="6">
    <location>
        <begin position="198"/>
        <end position="232"/>
    </location>
</feature>
<dbReference type="Pfam" id="PF13837">
    <property type="entry name" value="Myb_DNA-bind_4"/>
    <property type="match status" value="2"/>
</dbReference>
<evidence type="ECO:0000256" key="1">
    <source>
        <dbReference type="ARBA" id="ARBA00004123"/>
    </source>
</evidence>
<keyword evidence="9" id="KW-1185">Reference proteome</keyword>
<evidence type="ECO:0000256" key="2">
    <source>
        <dbReference type="ARBA" id="ARBA00023015"/>
    </source>
</evidence>
<dbReference type="GO" id="GO:0005634">
    <property type="term" value="C:nucleus"/>
    <property type="evidence" value="ECO:0007669"/>
    <property type="project" value="UniProtKB-SubCell"/>
</dbReference>
<evidence type="ECO:0000256" key="4">
    <source>
        <dbReference type="ARBA" id="ARBA00023163"/>
    </source>
</evidence>
<evidence type="ECO:0000256" key="3">
    <source>
        <dbReference type="ARBA" id="ARBA00023125"/>
    </source>
</evidence>
<evidence type="ECO:0000256" key="6">
    <source>
        <dbReference type="SAM" id="MobiDB-lite"/>
    </source>
</evidence>
<keyword evidence="5" id="KW-0539">Nucleus</keyword>
<reference evidence="9" key="1">
    <citation type="submission" date="2016-04" db="EMBL/GenBank/DDBJ databases">
        <title>Cephalotus genome sequencing.</title>
        <authorList>
            <person name="Fukushima K."/>
            <person name="Hasebe M."/>
            <person name="Fang X."/>
        </authorList>
    </citation>
    <scope>NUCLEOTIDE SEQUENCE [LARGE SCALE GENOMIC DNA]</scope>
    <source>
        <strain evidence="9">cv. St1</strain>
    </source>
</reference>
<keyword evidence="3" id="KW-0238">DNA-binding</keyword>
<accession>A0A1Q3CCV8</accession>
<dbReference type="InterPro" id="IPR044822">
    <property type="entry name" value="Myb_DNA-bind_4"/>
</dbReference>
<comment type="caution">
    <text evidence="8">The sequence shown here is derived from an EMBL/GenBank/DDBJ whole genome shotgun (WGS) entry which is preliminary data.</text>
</comment>
<feature type="domain" description="Myb-like" evidence="7">
    <location>
        <begin position="99"/>
        <end position="164"/>
    </location>
</feature>
<evidence type="ECO:0000259" key="7">
    <source>
        <dbReference type="PROSITE" id="PS50090"/>
    </source>
</evidence>
<feature type="compositionally biased region" description="Polar residues" evidence="6">
    <location>
        <begin position="210"/>
        <end position="232"/>
    </location>
</feature>
<dbReference type="AlphaFoldDB" id="A0A1Q3CCV8"/>
<organism evidence="8 9">
    <name type="scientific">Cephalotus follicularis</name>
    <name type="common">Albany pitcher plant</name>
    <dbReference type="NCBI Taxonomy" id="3775"/>
    <lineage>
        <taxon>Eukaryota</taxon>
        <taxon>Viridiplantae</taxon>
        <taxon>Streptophyta</taxon>
        <taxon>Embryophyta</taxon>
        <taxon>Tracheophyta</taxon>
        <taxon>Spermatophyta</taxon>
        <taxon>Magnoliopsida</taxon>
        <taxon>eudicotyledons</taxon>
        <taxon>Gunneridae</taxon>
        <taxon>Pentapetalae</taxon>
        <taxon>rosids</taxon>
        <taxon>fabids</taxon>
        <taxon>Oxalidales</taxon>
        <taxon>Cephalotaceae</taxon>
        <taxon>Cephalotus</taxon>
    </lineage>
</organism>
<keyword evidence="4" id="KW-0804">Transcription</keyword>
<feature type="domain" description="Myb-like" evidence="7">
    <location>
        <begin position="388"/>
        <end position="453"/>
    </location>
</feature>
<dbReference type="FunFam" id="1.10.10.60:FF:000342">
    <property type="entry name" value="trihelix transcription factor PTL-like"/>
    <property type="match status" value="1"/>
</dbReference>
<dbReference type="OrthoDB" id="1919525at2759"/>
<dbReference type="Proteomes" id="UP000187406">
    <property type="component" value="Unassembled WGS sequence"/>
</dbReference>
<name>A0A1Q3CCV8_CEPFO</name>
<gene>
    <name evidence="8" type="ORF">CFOL_v3_21534</name>
</gene>
<keyword evidence="2" id="KW-0805">Transcription regulation</keyword>
<dbReference type="PANTHER" id="PTHR21654:SF63">
    <property type="entry name" value="MYB-LIKE DOMAIN-CONTAINING PROTEIN"/>
    <property type="match status" value="1"/>
</dbReference>
<evidence type="ECO:0000313" key="8">
    <source>
        <dbReference type="EMBL" id="GAV78066.1"/>
    </source>
</evidence>
<dbReference type="PANTHER" id="PTHR21654">
    <property type="entry name" value="FI21293P1"/>
    <property type="match status" value="1"/>
</dbReference>
<dbReference type="CDD" id="cd12203">
    <property type="entry name" value="GT1"/>
    <property type="match status" value="2"/>
</dbReference>
<dbReference type="EMBL" id="BDDD01001735">
    <property type="protein sequence ID" value="GAV78066.1"/>
    <property type="molecule type" value="Genomic_DNA"/>
</dbReference>
<evidence type="ECO:0000256" key="5">
    <source>
        <dbReference type="ARBA" id="ARBA00023242"/>
    </source>
</evidence>
<evidence type="ECO:0000313" key="9">
    <source>
        <dbReference type="Proteomes" id="UP000187406"/>
    </source>
</evidence>
<dbReference type="Gene3D" id="1.10.10.60">
    <property type="entry name" value="Homeodomain-like"/>
    <property type="match status" value="2"/>
</dbReference>
<dbReference type="GO" id="GO:0003677">
    <property type="term" value="F:DNA binding"/>
    <property type="evidence" value="ECO:0007669"/>
    <property type="project" value="UniProtKB-KW"/>
</dbReference>
<comment type="subcellular location">
    <subcellularLocation>
        <location evidence="1">Nucleus</location>
    </subcellularLocation>
</comment>
<proteinExistence type="predicted"/>
<protein>
    <submittedName>
        <fullName evidence="8">Myb_DNA-bind_4 domain-containing protein</fullName>
    </submittedName>
</protein>
<dbReference type="STRING" id="3775.A0A1Q3CCV8"/>
<dbReference type="PROSITE" id="PS50090">
    <property type="entry name" value="MYB_LIKE"/>
    <property type="match status" value="2"/>
</dbReference>
<dbReference type="GO" id="GO:0006355">
    <property type="term" value="P:regulation of DNA-templated transcription"/>
    <property type="evidence" value="ECO:0007669"/>
    <property type="project" value="UniProtKB-ARBA"/>
</dbReference>
<dbReference type="InParanoid" id="A0A1Q3CCV8"/>
<sequence>MGEPYGLPDLRHMVAEERTHFQATPQATESYFVQRNLAPLPTHHETIMVEELMLPSGGFARFGHQDDLLISNIGSSTCASTNVGIALYGVEMERGWHFGNERGSSRWPRQETLTLLEIRSRLDSKFKEANQKGPLWDEVSRIMSEEHGYQRSGKKCREKFENLYKYYKKTKEGKAGRQDGKHYRFYCQLEALYGDTRNQSLPQNIDPYQAPNNTNNKDNQENLESYQDQKLSESLSFSNTSAEFETSSSENNEDDLSAIAFRMNQSVEKQKMINHESQSFGKVRKSWKVNLKDFVDSQMRKLMKTQEAWMERMVKTIEDREQERMLRQEEWRKQELARFDREHEYWASERNWIEARDAALMEALKISAGKGLEFASFAKQTIAKESSNESISNARWTATEISSLIHLTTSLGPRFQDCGSINEGFWVEIAAKMASLGYERSALTCKDKWENVYFNMAKDCHMKQKEDLRTSGYLQQLETHHGQLETTKQRLESINVAFDYSGGTQVHDNCLLNGG</sequence>
<dbReference type="SMART" id="SM00717">
    <property type="entry name" value="SANT"/>
    <property type="match status" value="2"/>
</dbReference>
<dbReference type="InterPro" id="IPR001005">
    <property type="entry name" value="SANT/Myb"/>
</dbReference>